<comment type="caution">
    <text evidence="2">The sequence shown here is derived from an EMBL/GenBank/DDBJ whole genome shotgun (WGS) entry which is preliminary data.</text>
</comment>
<evidence type="ECO:0000313" key="2">
    <source>
        <dbReference type="EMBL" id="KAF6322085.1"/>
    </source>
</evidence>
<feature type="compositionally biased region" description="Pro residues" evidence="1">
    <location>
        <begin position="79"/>
        <end position="92"/>
    </location>
</feature>
<gene>
    <name evidence="2" type="ORF">mPipKuh1_001621</name>
</gene>
<feature type="region of interest" description="Disordered" evidence="1">
    <location>
        <begin position="1"/>
        <end position="110"/>
    </location>
</feature>
<dbReference type="Proteomes" id="UP000558488">
    <property type="component" value="Unassembled WGS sequence"/>
</dbReference>
<evidence type="ECO:0000313" key="3">
    <source>
        <dbReference type="Proteomes" id="UP000558488"/>
    </source>
</evidence>
<proteinExistence type="predicted"/>
<keyword evidence="3" id="KW-1185">Reference proteome</keyword>
<name>A0A7J7VA52_PIPKU</name>
<accession>A0A7J7VA52</accession>
<dbReference type="EMBL" id="JACAGB010000015">
    <property type="protein sequence ID" value="KAF6322085.1"/>
    <property type="molecule type" value="Genomic_DNA"/>
</dbReference>
<dbReference type="AlphaFoldDB" id="A0A7J7VA52"/>
<reference evidence="2 3" key="1">
    <citation type="journal article" date="2020" name="Nature">
        <title>Six reference-quality genomes reveal evolution of bat adaptations.</title>
        <authorList>
            <person name="Jebb D."/>
            <person name="Huang Z."/>
            <person name="Pippel M."/>
            <person name="Hughes G.M."/>
            <person name="Lavrichenko K."/>
            <person name="Devanna P."/>
            <person name="Winkler S."/>
            <person name="Jermiin L.S."/>
            <person name="Skirmuntt E.C."/>
            <person name="Katzourakis A."/>
            <person name="Burkitt-Gray L."/>
            <person name="Ray D.A."/>
            <person name="Sullivan K.A.M."/>
            <person name="Roscito J.G."/>
            <person name="Kirilenko B.M."/>
            <person name="Davalos L.M."/>
            <person name="Corthals A.P."/>
            <person name="Power M.L."/>
            <person name="Jones G."/>
            <person name="Ransome R.D."/>
            <person name="Dechmann D.K.N."/>
            <person name="Locatelli A.G."/>
            <person name="Puechmaille S.J."/>
            <person name="Fedrigo O."/>
            <person name="Jarvis E.D."/>
            <person name="Hiller M."/>
            <person name="Vernes S.C."/>
            <person name="Myers E.W."/>
            <person name="Teeling E.C."/>
        </authorList>
    </citation>
    <scope>NUCLEOTIDE SEQUENCE [LARGE SCALE GENOMIC DNA]</scope>
    <source>
        <strain evidence="2">MPipKuh1</strain>
        <tissue evidence="2">Flight muscle</tissue>
    </source>
</reference>
<evidence type="ECO:0000256" key="1">
    <source>
        <dbReference type="SAM" id="MobiDB-lite"/>
    </source>
</evidence>
<organism evidence="2 3">
    <name type="scientific">Pipistrellus kuhlii</name>
    <name type="common">Kuhl's pipistrelle</name>
    <dbReference type="NCBI Taxonomy" id="59472"/>
    <lineage>
        <taxon>Eukaryota</taxon>
        <taxon>Metazoa</taxon>
        <taxon>Chordata</taxon>
        <taxon>Craniata</taxon>
        <taxon>Vertebrata</taxon>
        <taxon>Euteleostomi</taxon>
        <taxon>Mammalia</taxon>
        <taxon>Eutheria</taxon>
        <taxon>Laurasiatheria</taxon>
        <taxon>Chiroptera</taxon>
        <taxon>Yangochiroptera</taxon>
        <taxon>Vespertilionidae</taxon>
        <taxon>Pipistrellus</taxon>
    </lineage>
</organism>
<sequence>MDALALGRWRRRRPEELQVPGDAKRVCRSRSCEAAAPERGWPPVRAGAPGSWGSRELEAPPGGRAPAPRPAGGQGPPSVRVPPPGGRSPAPPCLRCVAGESGHFNHAEPR</sequence>
<protein>
    <submittedName>
        <fullName evidence="2">Uncharacterized protein</fullName>
    </submittedName>
</protein>